<proteinExistence type="predicted"/>
<sequence>MNLNLSSSQEIENEYNEIYVSSQCSLDSELSSIDLDTSRYNVRRIKHNRNRPRINYGLYIGSIDFDVIWEDNSETREPIQNLIDKESESVNEFIKDIIEDYKQTAIKYPRNSRCCIMCWHKVYNGAFMCSKHTLMYPFLCE</sequence>
<organism evidence="1">
    <name type="scientific">viral metagenome</name>
    <dbReference type="NCBI Taxonomy" id="1070528"/>
    <lineage>
        <taxon>unclassified sequences</taxon>
        <taxon>metagenomes</taxon>
        <taxon>organismal metagenomes</taxon>
    </lineage>
</organism>
<dbReference type="EMBL" id="MN740474">
    <property type="protein sequence ID" value="QHU28790.1"/>
    <property type="molecule type" value="Genomic_DNA"/>
</dbReference>
<name>A0A6C0LEH8_9ZZZZ</name>
<dbReference type="AlphaFoldDB" id="A0A6C0LEH8"/>
<reference evidence="1" key="1">
    <citation type="journal article" date="2020" name="Nature">
        <title>Giant virus diversity and host interactions through global metagenomics.</title>
        <authorList>
            <person name="Schulz F."/>
            <person name="Roux S."/>
            <person name="Paez-Espino D."/>
            <person name="Jungbluth S."/>
            <person name="Walsh D.A."/>
            <person name="Denef V.J."/>
            <person name="McMahon K.D."/>
            <person name="Konstantinidis K.T."/>
            <person name="Eloe-Fadrosh E.A."/>
            <person name="Kyrpides N.C."/>
            <person name="Woyke T."/>
        </authorList>
    </citation>
    <scope>NUCLEOTIDE SEQUENCE</scope>
    <source>
        <strain evidence="1">GVMAG-M-3300027791-30</strain>
    </source>
</reference>
<protein>
    <submittedName>
        <fullName evidence="1">Uncharacterized protein</fullName>
    </submittedName>
</protein>
<accession>A0A6C0LEH8</accession>
<evidence type="ECO:0000313" key="1">
    <source>
        <dbReference type="EMBL" id="QHU28790.1"/>
    </source>
</evidence>